<dbReference type="InterPro" id="IPR036265">
    <property type="entry name" value="HIT-like_sf"/>
</dbReference>
<keyword evidence="16" id="KW-0408">Iron</keyword>
<comment type="cofactor">
    <cofactor evidence="16">
        <name>Fe cation</name>
        <dbReference type="ChEBI" id="CHEBI:24875"/>
    </cofactor>
    <text evidence="16">Binds 1 Fe cation per subunit.</text>
</comment>
<dbReference type="EC" id="2.7.7.12" evidence="4 12"/>
<dbReference type="InterPro" id="IPR005849">
    <property type="entry name" value="GalP_Utransf_N"/>
</dbReference>
<feature type="binding site" description="in other chain" evidence="14">
    <location>
        <position position="323"/>
    </location>
    <ligand>
        <name>UDP-alpha-D-glucose</name>
        <dbReference type="ChEBI" id="CHEBI:58885"/>
        <note>ligand shared between dimeric partners</note>
    </ligand>
</feature>
<evidence type="ECO:0000256" key="6">
    <source>
        <dbReference type="ARBA" id="ARBA00022679"/>
    </source>
</evidence>
<organism evidence="20 21">
    <name type="scientific">Rhinopithecimicrobium faecis</name>
    <dbReference type="NCBI Taxonomy" id="2820698"/>
    <lineage>
        <taxon>Bacteria</taxon>
        <taxon>Pseudomonadati</taxon>
        <taxon>Bacteroidota</taxon>
        <taxon>Sphingobacteriia</taxon>
        <taxon>Sphingobacteriales</taxon>
        <taxon>Sphingobacteriaceae</taxon>
        <taxon>Rhinopithecimicrobium</taxon>
    </lineage>
</organism>
<dbReference type="Gene3D" id="3.30.428.10">
    <property type="entry name" value="HIT-like"/>
    <property type="match status" value="2"/>
</dbReference>
<dbReference type="Proteomes" id="UP000679691">
    <property type="component" value="Unassembled WGS sequence"/>
</dbReference>
<dbReference type="GO" id="GO:0008108">
    <property type="term" value="F:UDP-glucose:hexose-1-phosphate uridylyltransferase activity"/>
    <property type="evidence" value="ECO:0007669"/>
    <property type="project" value="UniProtKB-UniRule"/>
</dbReference>
<evidence type="ECO:0000256" key="7">
    <source>
        <dbReference type="ARBA" id="ARBA00022695"/>
    </source>
</evidence>
<evidence type="ECO:0000313" key="20">
    <source>
        <dbReference type="EMBL" id="MBP3942128.1"/>
    </source>
</evidence>
<dbReference type="InterPro" id="IPR001937">
    <property type="entry name" value="GalP_UDPtransf1"/>
</dbReference>
<feature type="binding site" evidence="14">
    <location>
        <begin position="316"/>
        <end position="317"/>
    </location>
    <ligand>
        <name>UDP-alpha-D-glucose</name>
        <dbReference type="ChEBI" id="CHEBI:58885"/>
        <note>ligand shared between dimeric partners</note>
    </ligand>
</feature>
<feature type="binding site" description="in other chain" evidence="14">
    <location>
        <position position="59"/>
    </location>
    <ligand>
        <name>UDP-alpha-D-glucose</name>
        <dbReference type="ChEBI" id="CHEBI:58885"/>
        <note>ligand shared between dimeric partners</note>
    </ligand>
</feature>
<evidence type="ECO:0000256" key="5">
    <source>
        <dbReference type="ARBA" id="ARBA00016340"/>
    </source>
</evidence>
<feature type="domain" description="Galactose-1-phosphate uridyl transferase N-terminal" evidence="18">
    <location>
        <begin position="2"/>
        <end position="176"/>
    </location>
</feature>
<evidence type="ECO:0000256" key="4">
    <source>
        <dbReference type="ARBA" id="ARBA00012384"/>
    </source>
</evidence>
<keyword evidence="10 17" id="KW-0299">Galactose metabolism</keyword>
<evidence type="ECO:0000256" key="3">
    <source>
        <dbReference type="ARBA" id="ARBA00010951"/>
    </source>
</evidence>
<dbReference type="SUPFAM" id="SSF54197">
    <property type="entry name" value="HIT-like"/>
    <property type="match status" value="2"/>
</dbReference>
<proteinExistence type="inferred from homology"/>
<dbReference type="Pfam" id="PF01087">
    <property type="entry name" value="GalP_UDP_transf"/>
    <property type="match status" value="1"/>
</dbReference>
<evidence type="ECO:0000256" key="1">
    <source>
        <dbReference type="ARBA" id="ARBA00001107"/>
    </source>
</evidence>
<evidence type="ECO:0000259" key="19">
    <source>
        <dbReference type="Pfam" id="PF02744"/>
    </source>
</evidence>
<dbReference type="PIRSF" id="PIRSF000808">
    <property type="entry name" value="GalT"/>
    <property type="match status" value="1"/>
</dbReference>
<accession>A0A8T4H9U6</accession>
<feature type="binding site" description="in other chain" evidence="14">
    <location>
        <begin position="75"/>
        <end position="76"/>
    </location>
    <ligand>
        <name>UDP-alpha-D-glucose</name>
        <dbReference type="ChEBI" id="CHEBI:58885"/>
        <note>ligand shared between dimeric partners</note>
    </ligand>
</feature>
<dbReference type="GO" id="GO:0005737">
    <property type="term" value="C:cytoplasm"/>
    <property type="evidence" value="ECO:0007669"/>
    <property type="project" value="TreeGrafter"/>
</dbReference>
<keyword evidence="11 17" id="KW-0119">Carbohydrate metabolism</keyword>
<keyword evidence="8 15" id="KW-0479">Metal-binding</keyword>
<protein>
    <recommendedName>
        <fullName evidence="5 12">Galactose-1-phosphate uridylyltransferase</fullName>
        <ecNumber evidence="4 12">2.7.7.12</ecNumber>
    </recommendedName>
</protein>
<dbReference type="GO" id="GO:0008270">
    <property type="term" value="F:zinc ion binding"/>
    <property type="evidence" value="ECO:0007669"/>
    <property type="project" value="InterPro"/>
</dbReference>
<evidence type="ECO:0000256" key="10">
    <source>
        <dbReference type="ARBA" id="ARBA00023144"/>
    </source>
</evidence>
<dbReference type="PANTHER" id="PTHR11943">
    <property type="entry name" value="GALACTOSE-1-PHOSPHATE URIDYLYLTRANSFERASE"/>
    <property type="match status" value="1"/>
</dbReference>
<feature type="binding site" evidence="14">
    <location>
        <begin position="26"/>
        <end position="29"/>
    </location>
    <ligand>
        <name>UDP-alpha-D-glucose</name>
        <dbReference type="ChEBI" id="CHEBI:58885"/>
        <note>ligand shared between dimeric partners</note>
    </ligand>
</feature>
<feature type="domain" description="Galactose-1-phosphate uridyl transferase C-terminal" evidence="19">
    <location>
        <begin position="183"/>
        <end position="345"/>
    </location>
</feature>
<evidence type="ECO:0000256" key="16">
    <source>
        <dbReference type="PIRSR" id="PIRSR000808-4"/>
    </source>
</evidence>
<evidence type="ECO:0000256" key="15">
    <source>
        <dbReference type="PIRSR" id="PIRSR000808-3"/>
    </source>
</evidence>
<gene>
    <name evidence="20" type="ORF">J5U18_00865</name>
</gene>
<dbReference type="GO" id="GO:0033499">
    <property type="term" value="P:galactose catabolic process via UDP-galactose, Leloir pathway"/>
    <property type="evidence" value="ECO:0007669"/>
    <property type="project" value="TreeGrafter"/>
</dbReference>
<evidence type="ECO:0000259" key="18">
    <source>
        <dbReference type="Pfam" id="PF01087"/>
    </source>
</evidence>
<feature type="binding site" evidence="14">
    <location>
        <begin position="311"/>
        <end position="312"/>
    </location>
    <ligand>
        <name>UDP-alpha-D-glucose</name>
        <dbReference type="ChEBI" id="CHEBI:58885"/>
        <note>ligand shared between dimeric partners</note>
    </ligand>
</feature>
<feature type="binding site" evidence="16">
    <location>
        <position position="298"/>
    </location>
    <ligand>
        <name>Fe cation</name>
        <dbReference type="ChEBI" id="CHEBI:24875"/>
    </ligand>
</feature>
<keyword evidence="9 15" id="KW-0862">Zinc</keyword>
<keyword evidence="6 17" id="KW-0808">Transferase</keyword>
<feature type="binding site" evidence="15">
    <location>
        <position position="113"/>
    </location>
    <ligand>
        <name>Zn(2+)</name>
        <dbReference type="ChEBI" id="CHEBI:29105"/>
    </ligand>
</feature>
<dbReference type="PROSITE" id="PS00117">
    <property type="entry name" value="GAL_P_UDP_TRANSF_I"/>
    <property type="match status" value="1"/>
</dbReference>
<keyword evidence="21" id="KW-1185">Reference proteome</keyword>
<feature type="binding site" description="in other chain" evidence="14">
    <location>
        <position position="153"/>
    </location>
    <ligand>
        <name>UDP-alpha-D-glucose</name>
        <dbReference type="ChEBI" id="CHEBI:58885"/>
        <note>ligand shared between dimeric partners</note>
    </ligand>
</feature>
<evidence type="ECO:0000256" key="14">
    <source>
        <dbReference type="PIRSR" id="PIRSR000808-2"/>
    </source>
</evidence>
<feature type="binding site" evidence="15">
    <location>
        <position position="53"/>
    </location>
    <ligand>
        <name>Zn(2+)</name>
        <dbReference type="ChEBI" id="CHEBI:29105"/>
    </ligand>
</feature>
<feature type="binding site" evidence="15">
    <location>
        <position position="50"/>
    </location>
    <ligand>
        <name>Zn(2+)</name>
        <dbReference type="ChEBI" id="CHEBI:29105"/>
    </ligand>
</feature>
<name>A0A8T4H9U6_9SPHI</name>
<dbReference type="EMBL" id="JAGKSB010000001">
    <property type="protein sequence ID" value="MBP3942128.1"/>
    <property type="molecule type" value="Genomic_DNA"/>
</dbReference>
<dbReference type="InterPro" id="IPR019779">
    <property type="entry name" value="GalP_UDPtransf1_His-AS"/>
</dbReference>
<comment type="catalytic activity">
    <reaction evidence="1 17">
        <text>alpha-D-galactose 1-phosphate + UDP-alpha-D-glucose = alpha-D-glucose 1-phosphate + UDP-alpha-D-galactose</text>
        <dbReference type="Rhea" id="RHEA:13989"/>
        <dbReference type="ChEBI" id="CHEBI:58336"/>
        <dbReference type="ChEBI" id="CHEBI:58601"/>
        <dbReference type="ChEBI" id="CHEBI:58885"/>
        <dbReference type="ChEBI" id="CHEBI:66914"/>
        <dbReference type="EC" id="2.7.7.12"/>
    </reaction>
</comment>
<feature type="active site" description="Tele-UMP-histidine intermediate" evidence="13">
    <location>
        <position position="166"/>
    </location>
</feature>
<evidence type="ECO:0000256" key="9">
    <source>
        <dbReference type="ARBA" id="ARBA00022833"/>
    </source>
</evidence>
<evidence type="ECO:0000256" key="11">
    <source>
        <dbReference type="ARBA" id="ARBA00023277"/>
    </source>
</evidence>
<dbReference type="Pfam" id="PF02744">
    <property type="entry name" value="GalP_UDP_tr_C"/>
    <property type="match status" value="1"/>
</dbReference>
<reference evidence="20" key="1">
    <citation type="submission" date="2021-03" db="EMBL/GenBank/DDBJ databases">
        <authorList>
            <person name="Lu T."/>
            <person name="Wang Q."/>
            <person name="Han X."/>
        </authorList>
    </citation>
    <scope>NUCLEOTIDE SEQUENCE</scope>
    <source>
        <strain evidence="20">WQ 2009</strain>
    </source>
</reference>
<evidence type="ECO:0000256" key="17">
    <source>
        <dbReference type="RuleBase" id="RU000506"/>
    </source>
</evidence>
<feature type="binding site" description="in other chain" evidence="14">
    <location>
        <position position="168"/>
    </location>
    <ligand>
        <name>UDP-alpha-D-glucose</name>
        <dbReference type="ChEBI" id="CHEBI:58885"/>
        <note>ligand shared between dimeric partners</note>
    </ligand>
</feature>
<dbReference type="FunFam" id="3.30.428.10:FF:000001">
    <property type="entry name" value="Galactose-1-phosphate uridylyltransferase"/>
    <property type="match status" value="1"/>
</dbReference>
<comment type="caution">
    <text evidence="20">The sequence shown here is derived from an EMBL/GenBank/DDBJ whole genome shotgun (WGS) entry which is preliminary data.</text>
</comment>
<feature type="binding site" description="in other chain" evidence="14">
    <location>
        <begin position="159"/>
        <end position="161"/>
    </location>
    <ligand>
        <name>UDP-alpha-D-glucose</name>
        <dbReference type="ChEBI" id="CHEBI:58885"/>
        <note>ligand shared between dimeric partners</note>
    </ligand>
</feature>
<dbReference type="NCBIfam" id="NF008724">
    <property type="entry name" value="PRK11720.1"/>
    <property type="match status" value="1"/>
</dbReference>
<comment type="pathway">
    <text evidence="2 17">Carbohydrate metabolism; galactose metabolism.</text>
</comment>
<sequence>MFDLNDNPHTRVNILTGERVLVSPHRSKRPWQGQLEDDQQVQRPSHDANCYLCAGNTRANGEQNPAYTHSFVFQNDFSALLPDAAEGSYNEADLLIAEAEKGLCKVISFSPRHDLTLPELSMEEITAVVDLWQSEYASLAANEWINYIQIFENKGSIMGCSNPHPHGQIWAQSSIPLELQKEATQQHAYYEKHGRTLLTDYVNLELKKQERILVETEHFVALVPFWATWPFESMLVSKRAVQDILAFTAEEKADLALIIKTLTTKYDNLFETSFPYSAGMHQAPSDGQQYPYWHWHMHFYPPLLRSATVKKFMVGYELLANPQRDITPELAAQKLRDLSTLHYKNK</sequence>
<feature type="binding site" evidence="16">
    <location>
        <position position="182"/>
    </location>
    <ligand>
        <name>Fe cation</name>
        <dbReference type="ChEBI" id="CHEBI:24875"/>
    </ligand>
</feature>
<dbReference type="PANTHER" id="PTHR11943:SF1">
    <property type="entry name" value="GALACTOSE-1-PHOSPHATE URIDYLYLTRANSFERASE"/>
    <property type="match status" value="1"/>
</dbReference>
<evidence type="ECO:0000256" key="2">
    <source>
        <dbReference type="ARBA" id="ARBA00004947"/>
    </source>
</evidence>
<evidence type="ECO:0000256" key="12">
    <source>
        <dbReference type="NCBIfam" id="TIGR00209"/>
    </source>
</evidence>
<comment type="cofactor">
    <cofactor evidence="15">
        <name>Zn(2+)</name>
        <dbReference type="ChEBI" id="CHEBI:29105"/>
    </cofactor>
    <text evidence="15">Binds 1 zinc ion per subunit.</text>
</comment>
<evidence type="ECO:0000256" key="8">
    <source>
        <dbReference type="ARBA" id="ARBA00022723"/>
    </source>
</evidence>
<feature type="binding site" evidence="16">
    <location>
        <position position="281"/>
    </location>
    <ligand>
        <name>Fe cation</name>
        <dbReference type="ChEBI" id="CHEBI:24875"/>
    </ligand>
</feature>
<feature type="binding site" evidence="16">
    <location>
        <position position="296"/>
    </location>
    <ligand>
        <name>Fe cation</name>
        <dbReference type="ChEBI" id="CHEBI:24875"/>
    </ligand>
</feature>
<evidence type="ECO:0000313" key="21">
    <source>
        <dbReference type="Proteomes" id="UP000679691"/>
    </source>
</evidence>
<dbReference type="RefSeq" id="WP_353545610.1">
    <property type="nucleotide sequence ID" value="NZ_JAGKSB010000001.1"/>
</dbReference>
<evidence type="ECO:0000256" key="13">
    <source>
        <dbReference type="PIRSR" id="PIRSR000808-1"/>
    </source>
</evidence>
<dbReference type="CDD" id="cd00608">
    <property type="entry name" value="GalT"/>
    <property type="match status" value="1"/>
</dbReference>
<dbReference type="FunFam" id="3.30.428.10:FF:000002">
    <property type="entry name" value="Galactose-1-phosphate uridylyltransferase"/>
    <property type="match status" value="1"/>
</dbReference>
<dbReference type="NCBIfam" id="TIGR00209">
    <property type="entry name" value="galT_1"/>
    <property type="match status" value="1"/>
</dbReference>
<comment type="similarity">
    <text evidence="3 17">Belongs to the galactose-1-phosphate uridylyltransferase type 1 family.</text>
</comment>
<dbReference type="AlphaFoldDB" id="A0A8T4H9U6"/>
<feature type="binding site" evidence="15">
    <location>
        <position position="164"/>
    </location>
    <ligand>
        <name>Zn(2+)</name>
        <dbReference type="ChEBI" id="CHEBI:29105"/>
    </ligand>
</feature>
<keyword evidence="7 17" id="KW-0548">Nucleotidyltransferase</keyword>
<dbReference type="InterPro" id="IPR005850">
    <property type="entry name" value="GalP_Utransf_C"/>
</dbReference>